<dbReference type="PROSITE" id="PS50089">
    <property type="entry name" value="ZF_RING_2"/>
    <property type="match status" value="1"/>
</dbReference>
<evidence type="ECO:0000256" key="5">
    <source>
        <dbReference type="SAM" id="MobiDB-lite"/>
    </source>
</evidence>
<name>A0A816PUQ6_9BILA</name>
<feature type="compositionally biased region" description="Basic and acidic residues" evidence="5">
    <location>
        <begin position="82"/>
        <end position="93"/>
    </location>
</feature>
<feature type="region of interest" description="Disordered" evidence="5">
    <location>
        <begin position="62"/>
        <end position="93"/>
    </location>
</feature>
<evidence type="ECO:0000259" key="6">
    <source>
        <dbReference type="PROSITE" id="PS50089"/>
    </source>
</evidence>
<dbReference type="Pfam" id="PF13639">
    <property type="entry name" value="zf-RING_2"/>
    <property type="match status" value="1"/>
</dbReference>
<dbReference type="InterPro" id="IPR001876">
    <property type="entry name" value="Znf_RanBP2"/>
</dbReference>
<dbReference type="EMBL" id="CAJNRE010005995">
    <property type="protein sequence ID" value="CAF2051946.1"/>
    <property type="molecule type" value="Genomic_DNA"/>
</dbReference>
<dbReference type="Gene3D" id="4.10.1060.10">
    <property type="entry name" value="Zinc finger, RanBP2-type"/>
    <property type="match status" value="1"/>
</dbReference>
<dbReference type="GO" id="GO:0008270">
    <property type="term" value="F:zinc ion binding"/>
    <property type="evidence" value="ECO:0007669"/>
    <property type="project" value="UniProtKB-KW"/>
</dbReference>
<feature type="compositionally biased region" description="Basic and acidic residues" evidence="5">
    <location>
        <begin position="138"/>
        <end position="149"/>
    </location>
</feature>
<dbReference type="SUPFAM" id="SSF90209">
    <property type="entry name" value="Ran binding protein zinc finger-like"/>
    <property type="match status" value="1"/>
</dbReference>
<feature type="compositionally biased region" description="Polar residues" evidence="5">
    <location>
        <begin position="115"/>
        <end position="125"/>
    </location>
</feature>
<keyword evidence="3" id="KW-0862">Zinc</keyword>
<keyword evidence="1" id="KW-0479">Metal-binding</keyword>
<dbReference type="Gene3D" id="3.30.40.10">
    <property type="entry name" value="Zinc/RING finger domain, C3HC4 (zinc finger)"/>
    <property type="match status" value="1"/>
</dbReference>
<proteinExistence type="predicted"/>
<evidence type="ECO:0000313" key="9">
    <source>
        <dbReference type="Proteomes" id="UP000663824"/>
    </source>
</evidence>
<dbReference type="Proteomes" id="UP000663824">
    <property type="component" value="Unassembled WGS sequence"/>
</dbReference>
<comment type="caution">
    <text evidence="8">The sequence shown here is derived from an EMBL/GenBank/DDBJ whole genome shotgun (WGS) entry which is preliminary data.</text>
</comment>
<feature type="region of interest" description="Disordered" evidence="5">
    <location>
        <begin position="115"/>
        <end position="149"/>
    </location>
</feature>
<accession>A0A816PUQ6</accession>
<feature type="domain" description="RanBP2-type" evidence="7">
    <location>
        <begin position="92"/>
        <end position="121"/>
    </location>
</feature>
<dbReference type="InterPro" id="IPR036443">
    <property type="entry name" value="Znf_RanBP2_sf"/>
</dbReference>
<dbReference type="SUPFAM" id="SSF57850">
    <property type="entry name" value="RING/U-box"/>
    <property type="match status" value="1"/>
</dbReference>
<gene>
    <name evidence="8" type="ORF">MBJ925_LOCUS13198</name>
</gene>
<dbReference type="PROSITE" id="PS01358">
    <property type="entry name" value="ZF_RANBP2_1"/>
    <property type="match status" value="1"/>
</dbReference>
<dbReference type="CDD" id="cd16448">
    <property type="entry name" value="RING-H2"/>
    <property type="match status" value="1"/>
</dbReference>
<dbReference type="InterPro" id="IPR013083">
    <property type="entry name" value="Znf_RING/FYVE/PHD"/>
</dbReference>
<dbReference type="SMART" id="SM00184">
    <property type="entry name" value="RING"/>
    <property type="match status" value="1"/>
</dbReference>
<keyword evidence="2 4" id="KW-0863">Zinc-finger</keyword>
<reference evidence="8" key="1">
    <citation type="submission" date="2021-02" db="EMBL/GenBank/DDBJ databases">
        <authorList>
            <person name="Nowell W R."/>
        </authorList>
    </citation>
    <scope>NUCLEOTIDE SEQUENCE</scope>
</reference>
<organism evidence="8 9">
    <name type="scientific">Rotaria magnacalcarata</name>
    <dbReference type="NCBI Taxonomy" id="392030"/>
    <lineage>
        <taxon>Eukaryota</taxon>
        <taxon>Metazoa</taxon>
        <taxon>Spiralia</taxon>
        <taxon>Gnathifera</taxon>
        <taxon>Rotifera</taxon>
        <taxon>Eurotatoria</taxon>
        <taxon>Bdelloidea</taxon>
        <taxon>Philodinida</taxon>
        <taxon>Philodinidae</taxon>
        <taxon>Rotaria</taxon>
    </lineage>
</organism>
<evidence type="ECO:0000313" key="8">
    <source>
        <dbReference type="EMBL" id="CAF2051946.1"/>
    </source>
</evidence>
<evidence type="ECO:0008006" key="10">
    <source>
        <dbReference type="Google" id="ProtNLM"/>
    </source>
</evidence>
<evidence type="ECO:0000259" key="7">
    <source>
        <dbReference type="PROSITE" id="PS50199"/>
    </source>
</evidence>
<evidence type="ECO:0000256" key="4">
    <source>
        <dbReference type="PROSITE-ProRule" id="PRU00322"/>
    </source>
</evidence>
<dbReference type="AlphaFoldDB" id="A0A816PUQ6"/>
<evidence type="ECO:0000256" key="3">
    <source>
        <dbReference type="ARBA" id="ARBA00022833"/>
    </source>
</evidence>
<sequence>MSTTIGKCSICQKSLYNDNKIQVTASCGHKFHRECTQQRFIKWKSNECPICRRESALSDVFASSSMIRNNQDRSGKKTNKSRSSDAKEKEKNENQWQCLVCSMKNSASSRQCQTCDVPKTSSSSIIVAPKSTKITKQPSDEKSSVHIPV</sequence>
<dbReference type="SMART" id="SM00547">
    <property type="entry name" value="ZnF_RBZ"/>
    <property type="match status" value="1"/>
</dbReference>
<dbReference type="PROSITE" id="PS50199">
    <property type="entry name" value="ZF_RANBP2_2"/>
    <property type="match status" value="1"/>
</dbReference>
<feature type="domain" description="RING-type" evidence="6">
    <location>
        <begin position="8"/>
        <end position="52"/>
    </location>
</feature>
<evidence type="ECO:0000256" key="1">
    <source>
        <dbReference type="ARBA" id="ARBA00022723"/>
    </source>
</evidence>
<evidence type="ECO:0000256" key="2">
    <source>
        <dbReference type="ARBA" id="ARBA00022771"/>
    </source>
</evidence>
<protein>
    <recommendedName>
        <fullName evidence="10">RanBP-type and C3HC4-type zinc finger-containing protein 1</fullName>
    </recommendedName>
</protein>
<dbReference type="InterPro" id="IPR001841">
    <property type="entry name" value="Znf_RING"/>
</dbReference>